<dbReference type="EMBL" id="CP013251">
    <property type="protein sequence ID" value="AMO56738.1"/>
    <property type="molecule type" value="Genomic_DNA"/>
</dbReference>
<proteinExistence type="predicted"/>
<keyword evidence="2" id="KW-0732">Signal</keyword>
<dbReference type="Proteomes" id="UP000071065">
    <property type="component" value="Chromosome"/>
</dbReference>
<dbReference type="AlphaFoldDB" id="A0A142BDB2"/>
<protein>
    <submittedName>
        <fullName evidence="3">Uncharacterized protein</fullName>
    </submittedName>
</protein>
<feature type="region of interest" description="Disordered" evidence="1">
    <location>
        <begin position="55"/>
        <end position="78"/>
    </location>
</feature>
<accession>A0A142BDB2</accession>
<dbReference type="STRING" id="570277.EZMO1_2676"/>
<dbReference type="KEGG" id="emp:EZMO1_2676"/>
<reference evidence="3 4" key="1">
    <citation type="journal article" date="2016" name="Front. Microbiol.">
        <title>Genomic Insight into the Host-Endosymbiont Relationship of Endozoicomonas montiporae CL-33(T) with its Coral Host.</title>
        <authorList>
            <person name="Ding J.-Y."/>
            <person name="Shiu J.-H."/>
            <person name="Chen W.-M."/>
            <person name="Chiang Y.-R."/>
            <person name="Tang S.-L."/>
        </authorList>
    </citation>
    <scope>NUCLEOTIDE SEQUENCE [LARGE SCALE GENOMIC DNA]</scope>
    <source>
        <strain evidence="3 4">CL-33</strain>
    </source>
</reference>
<sequence>MKFKCKLLSLILSMPFTAGHNGQARAATPNVYHTSSLLGLSALVTLRKQDLRSLIQQEDGNDGNRQEDLPPWQRSLPPGFLRLSERDRDVQRIQDFFRPALAQEVNVEPEAVHR</sequence>
<feature type="signal peptide" evidence="2">
    <location>
        <begin position="1"/>
        <end position="26"/>
    </location>
</feature>
<gene>
    <name evidence="3" type="ORF">EZMO1_2676</name>
</gene>
<name>A0A142BDB2_9GAMM</name>
<dbReference type="PATRIC" id="fig|570277.3.peg.2881"/>
<feature type="chain" id="PRO_5007493013" evidence="2">
    <location>
        <begin position="27"/>
        <end position="114"/>
    </location>
</feature>
<evidence type="ECO:0000256" key="2">
    <source>
        <dbReference type="SAM" id="SignalP"/>
    </source>
</evidence>
<organism evidence="3 4">
    <name type="scientific">Endozoicomonas montiporae CL-33</name>
    <dbReference type="NCBI Taxonomy" id="570277"/>
    <lineage>
        <taxon>Bacteria</taxon>
        <taxon>Pseudomonadati</taxon>
        <taxon>Pseudomonadota</taxon>
        <taxon>Gammaproteobacteria</taxon>
        <taxon>Oceanospirillales</taxon>
        <taxon>Endozoicomonadaceae</taxon>
        <taxon>Endozoicomonas</taxon>
    </lineage>
</organism>
<evidence type="ECO:0000313" key="4">
    <source>
        <dbReference type="Proteomes" id="UP000071065"/>
    </source>
</evidence>
<evidence type="ECO:0000313" key="3">
    <source>
        <dbReference type="EMBL" id="AMO56738.1"/>
    </source>
</evidence>
<evidence type="ECO:0000256" key="1">
    <source>
        <dbReference type="SAM" id="MobiDB-lite"/>
    </source>
</evidence>